<feature type="compositionally biased region" description="Polar residues" evidence="1">
    <location>
        <begin position="297"/>
        <end position="319"/>
    </location>
</feature>
<protein>
    <submittedName>
        <fullName evidence="4">Uncharacterized protein LOC112453918</fullName>
    </submittedName>
</protein>
<dbReference type="InterPro" id="IPR036691">
    <property type="entry name" value="Endo/exonu/phosph_ase_sf"/>
</dbReference>
<gene>
    <name evidence="4" type="primary">LOC112453918</name>
</gene>
<dbReference type="GeneID" id="112453918"/>
<evidence type="ECO:0000313" key="4">
    <source>
        <dbReference type="RefSeq" id="XP_024870718.1"/>
    </source>
</evidence>
<dbReference type="InterPro" id="IPR052560">
    <property type="entry name" value="RdDP_mobile_element"/>
</dbReference>
<reference evidence="4" key="1">
    <citation type="submission" date="2025-08" db="UniProtKB">
        <authorList>
            <consortium name="RefSeq"/>
        </authorList>
    </citation>
    <scope>IDENTIFICATION</scope>
    <source>
        <tissue evidence="4">Whole body</tissue>
    </source>
</reference>
<dbReference type="AlphaFoldDB" id="A0A6J1PN10"/>
<feature type="domain" description="Endonuclease/exonuclease/phosphatase" evidence="2">
    <location>
        <begin position="115"/>
        <end position="227"/>
    </location>
</feature>
<accession>A0A6J1PN10</accession>
<dbReference type="InterPro" id="IPR005135">
    <property type="entry name" value="Endo/exonuclease/phosphatase"/>
</dbReference>
<dbReference type="OrthoDB" id="2304183at2759"/>
<dbReference type="GO" id="GO:0003824">
    <property type="term" value="F:catalytic activity"/>
    <property type="evidence" value="ECO:0007669"/>
    <property type="project" value="InterPro"/>
</dbReference>
<dbReference type="Proteomes" id="UP000504618">
    <property type="component" value="Unplaced"/>
</dbReference>
<evidence type="ECO:0000313" key="3">
    <source>
        <dbReference type="Proteomes" id="UP000504618"/>
    </source>
</evidence>
<dbReference type="RefSeq" id="XP_024870718.1">
    <property type="nucleotide sequence ID" value="XM_025014950.1"/>
</dbReference>
<sequence length="325" mass="36426">MPSNISSSASSPSFNIIYWNCRGASLRKPDIEKLSESHDIIFLAETLLNPLHPYSIPEFKVIRQDRDTGRQGIALLIRNNIKFTLIILDSILKVDDSVEVIGIKISVNNTSTALFGLYRHPTGICPQRTWQRFFNLSNSFPQSLLLGDFNAHQSHWGASSPNSAGHVIIDSLDRFSFMLLNPNMPTFIPPPGIKPSLIDLVIASCNFVSLHNTRVFNDTRGSDHRPIGITVNAKIKTNCVFSHKYKFTKKQLRELTSSLESKMHEIEALDLRDADNEPLKQYDSFINSLQEVIDTISPPSNTPRTNNGSSIQQQNNTHHSLPPAP</sequence>
<proteinExistence type="predicted"/>
<evidence type="ECO:0000259" key="2">
    <source>
        <dbReference type="Pfam" id="PF14529"/>
    </source>
</evidence>
<dbReference type="Pfam" id="PF14529">
    <property type="entry name" value="Exo_endo_phos_2"/>
    <property type="match status" value="1"/>
</dbReference>
<feature type="region of interest" description="Disordered" evidence="1">
    <location>
        <begin position="295"/>
        <end position="325"/>
    </location>
</feature>
<dbReference type="PANTHER" id="PTHR36688">
    <property type="entry name" value="ENDO/EXONUCLEASE/PHOSPHATASE DOMAIN-CONTAINING PROTEIN"/>
    <property type="match status" value="1"/>
</dbReference>
<dbReference type="PANTHER" id="PTHR36688:SF1">
    <property type="entry name" value="ENDONUCLEASE_EXONUCLEASE_PHOSPHATASE DOMAIN-CONTAINING PROTEIN"/>
    <property type="match status" value="1"/>
</dbReference>
<dbReference type="Gene3D" id="3.60.10.10">
    <property type="entry name" value="Endonuclease/exonuclease/phosphatase"/>
    <property type="match status" value="1"/>
</dbReference>
<dbReference type="SUPFAM" id="SSF56219">
    <property type="entry name" value="DNase I-like"/>
    <property type="match status" value="1"/>
</dbReference>
<keyword evidence="3" id="KW-1185">Reference proteome</keyword>
<name>A0A6J1PN10_9HYME</name>
<evidence type="ECO:0000256" key="1">
    <source>
        <dbReference type="SAM" id="MobiDB-lite"/>
    </source>
</evidence>
<organism evidence="3 4">
    <name type="scientific">Temnothorax curvispinosus</name>
    <dbReference type="NCBI Taxonomy" id="300111"/>
    <lineage>
        <taxon>Eukaryota</taxon>
        <taxon>Metazoa</taxon>
        <taxon>Ecdysozoa</taxon>
        <taxon>Arthropoda</taxon>
        <taxon>Hexapoda</taxon>
        <taxon>Insecta</taxon>
        <taxon>Pterygota</taxon>
        <taxon>Neoptera</taxon>
        <taxon>Endopterygota</taxon>
        <taxon>Hymenoptera</taxon>
        <taxon>Apocrita</taxon>
        <taxon>Aculeata</taxon>
        <taxon>Formicoidea</taxon>
        <taxon>Formicidae</taxon>
        <taxon>Myrmicinae</taxon>
        <taxon>Temnothorax</taxon>
    </lineage>
</organism>